<feature type="domain" description="Protein-arginine deiminase C-terminal" evidence="2">
    <location>
        <begin position="167"/>
        <end position="551"/>
    </location>
</feature>
<evidence type="ECO:0000259" key="2">
    <source>
        <dbReference type="Pfam" id="PF03068"/>
    </source>
</evidence>
<evidence type="ECO:0000256" key="1">
    <source>
        <dbReference type="SAM" id="SignalP"/>
    </source>
</evidence>
<dbReference type="InterPro" id="IPR004303">
    <property type="entry name" value="PAD"/>
</dbReference>
<dbReference type="InterPro" id="IPR013530">
    <property type="entry name" value="PAD_C"/>
</dbReference>
<feature type="signal peptide" evidence="1">
    <location>
        <begin position="1"/>
        <end position="18"/>
    </location>
</feature>
<dbReference type="SUPFAM" id="SSF55909">
    <property type="entry name" value="Pentein"/>
    <property type="match status" value="1"/>
</dbReference>
<dbReference type="GO" id="GO:0004668">
    <property type="term" value="F:protein-arginine deiminase activity"/>
    <property type="evidence" value="ECO:0007669"/>
    <property type="project" value="UniProtKB-EC"/>
</dbReference>
<accession>A0ABS4PT52</accession>
<feature type="chain" id="PRO_5045678058" evidence="1">
    <location>
        <begin position="19"/>
        <end position="556"/>
    </location>
</feature>
<proteinExistence type="predicted"/>
<comment type="caution">
    <text evidence="3">The sequence shown here is derived from an EMBL/GenBank/DDBJ whole genome shotgun (WGS) entry which is preliminary data.</text>
</comment>
<evidence type="ECO:0000313" key="4">
    <source>
        <dbReference type="Proteomes" id="UP000741013"/>
    </source>
</evidence>
<keyword evidence="1" id="KW-0732">Signal</keyword>
<dbReference type="EMBL" id="JAGGMS010000001">
    <property type="protein sequence ID" value="MBP2182018.1"/>
    <property type="molecule type" value="Genomic_DNA"/>
</dbReference>
<protein>
    <submittedName>
        <fullName evidence="3">Protein-arginine deiminase</fullName>
        <ecNumber evidence="3">3.5.3.15</ecNumber>
    </submittedName>
</protein>
<keyword evidence="4" id="KW-1185">Reference proteome</keyword>
<organism evidence="3 4">
    <name type="scientific">Amycolatopsis magusensis</name>
    <dbReference type="NCBI Taxonomy" id="882444"/>
    <lineage>
        <taxon>Bacteria</taxon>
        <taxon>Bacillati</taxon>
        <taxon>Actinomycetota</taxon>
        <taxon>Actinomycetes</taxon>
        <taxon>Pseudonocardiales</taxon>
        <taxon>Pseudonocardiaceae</taxon>
        <taxon>Amycolatopsis</taxon>
    </lineage>
</organism>
<dbReference type="EC" id="3.5.3.15" evidence="3"/>
<dbReference type="Proteomes" id="UP000741013">
    <property type="component" value="Unassembled WGS sequence"/>
</dbReference>
<evidence type="ECO:0000313" key="3">
    <source>
        <dbReference type="EMBL" id="MBP2182018.1"/>
    </source>
</evidence>
<name>A0ABS4PT52_9PSEU</name>
<dbReference type="Pfam" id="PF03068">
    <property type="entry name" value="PAD"/>
    <property type="match status" value="1"/>
</dbReference>
<sequence length="556" mass="60849">MGIRGLVLTMLVVGASVAAPGVAAAVPRLSGEGVFLPNLDDDTRRCMLEPGDLDRPGLEVDRRLASCHDAADEVVNGSRDEDDLTKLRLRGSEAARVEVDGGDHVRVFVRRDGWYRPLTPGETFPAREMRRGVDLAVEGRDIVRDPAKWDGRVRLTARSAGRAVVKELRVAPLLFQHDLMPATTVFAGKPGEGPGWPGEGLPPGHPGEWDRFSETLTRATAGVETRFLAGSELWWKDVWLQDLFEPAVASMPTAHGVQTMRVAIRSANQWDAGVPTLRPAGRLLFRDLRGPDVGVVQEFTEGPVVDSWADQRNATGNFEALPPYRGYPKGRIYYGSAASGDRKPDPAFLRMLDAQGQQPPVVLDTSWLMVGHVDETLHVVRSDNARGWTLMVADPRLAENLLHQANGTGARLFAGTNHEYQPTVEELLGDADFRRRNEAAARHIDDQIAVMLRETGLRAEELVRVPVLFTESDRAPGLVALAPAVTNGLSVTPGRYAAPDPHGPVVHGRDLFKEATERALRGIRVAWVEDVFWAHVGGGEVHCTTNAWRDTRSLTG</sequence>
<dbReference type="PANTHER" id="PTHR10837">
    <property type="entry name" value="PEPTIDYLARGININE DEIMINASE"/>
    <property type="match status" value="1"/>
</dbReference>
<dbReference type="RefSeq" id="WP_209665372.1">
    <property type="nucleotide sequence ID" value="NZ_JAGGMS010000001.1"/>
</dbReference>
<dbReference type="Gene3D" id="3.75.10.10">
    <property type="entry name" value="L-arginine/glycine Amidinotransferase, Chain A"/>
    <property type="match status" value="1"/>
</dbReference>
<reference evidence="3 4" key="1">
    <citation type="submission" date="2021-03" db="EMBL/GenBank/DDBJ databases">
        <title>Sequencing the genomes of 1000 actinobacteria strains.</title>
        <authorList>
            <person name="Klenk H.-P."/>
        </authorList>
    </citation>
    <scope>NUCLEOTIDE SEQUENCE [LARGE SCALE GENOMIC DNA]</scope>
    <source>
        <strain evidence="3 4">DSM 45510</strain>
    </source>
</reference>
<gene>
    <name evidence="3" type="ORF">JOM49_003544</name>
</gene>
<keyword evidence="3" id="KW-0378">Hydrolase</keyword>
<dbReference type="PANTHER" id="PTHR10837:SF8">
    <property type="entry name" value="PROTEIN-ARGININE DEIMINASE"/>
    <property type="match status" value="1"/>
</dbReference>